<sequence>MSPSDEYRDLPISASGEGISLYVHVPFCLSKCPYCDFNTYQGIESQFEDFLTAAIREIAAWSVALGRPTVNTIFLGGGTPSYLPDGDVARILDAIACSYGVRADAEITAECNPNDLTPAKCAELRGAGINRVSIGVQSMDNGLLSMLGRRHDAAEAAEALGRCRRAGFDNVSLDLMYGLPHQSLAQWRDTVGQVVALAPEHLSLYSLTLEEGTPLRRWVQQGRLPEPDPDLAADMYDHARAALAAAGYHHYEISNWTLPGRDSEHNLAYWRNLQWLGVGPGAHSSLRVGEVGSACRFWTVRSPRDYARLGREWATSAAEAGAWPAMTVDRIAAVPTVDGWEVSDEATTAAETMFLGLRLLDGMDVAAASARIGIDLSARYERELAELTADGLLVWESDDRLRLTEEAYLVGNQVFTRFLVE</sequence>
<dbReference type="SMART" id="SM00729">
    <property type="entry name" value="Elp3"/>
    <property type="match status" value="1"/>
</dbReference>
<evidence type="ECO:0000256" key="4">
    <source>
        <dbReference type="ARBA" id="ARBA00022691"/>
    </source>
</evidence>
<evidence type="ECO:0000256" key="1">
    <source>
        <dbReference type="ARBA" id="ARBA00006100"/>
    </source>
</evidence>
<dbReference type="Pfam" id="PF04055">
    <property type="entry name" value="Radical_SAM"/>
    <property type="match status" value="1"/>
</dbReference>
<keyword evidence="7" id="KW-0411">Iron-sulfur</keyword>
<keyword evidence="5" id="KW-0479">Metal-binding</keyword>
<evidence type="ECO:0000256" key="7">
    <source>
        <dbReference type="ARBA" id="ARBA00023014"/>
    </source>
</evidence>
<evidence type="ECO:0000256" key="9">
    <source>
        <dbReference type="ARBA" id="ARBA00033094"/>
    </source>
</evidence>
<dbReference type="SFLD" id="SFLDS00029">
    <property type="entry name" value="Radical_SAM"/>
    <property type="match status" value="1"/>
</dbReference>
<evidence type="ECO:0000313" key="12">
    <source>
        <dbReference type="EMBL" id="CAI8005817.1"/>
    </source>
</evidence>
<dbReference type="SFLD" id="SFLDF00288">
    <property type="entry name" value="HemN-like__clustered_with_nucl"/>
    <property type="match status" value="1"/>
</dbReference>
<reference evidence="12" key="1">
    <citation type="submission" date="2023-03" db="EMBL/GenBank/DDBJ databases">
        <authorList>
            <person name="Steffen K."/>
            <person name="Cardenas P."/>
        </authorList>
    </citation>
    <scope>NUCLEOTIDE SEQUENCE</scope>
</reference>
<dbReference type="InterPro" id="IPR007197">
    <property type="entry name" value="rSAM"/>
</dbReference>
<organism evidence="12 13">
    <name type="scientific">Geodia barretti</name>
    <name type="common">Barrett's horny sponge</name>
    <dbReference type="NCBI Taxonomy" id="519541"/>
    <lineage>
        <taxon>Eukaryota</taxon>
        <taxon>Metazoa</taxon>
        <taxon>Porifera</taxon>
        <taxon>Demospongiae</taxon>
        <taxon>Heteroscleromorpha</taxon>
        <taxon>Tetractinellida</taxon>
        <taxon>Astrophorina</taxon>
        <taxon>Geodiidae</taxon>
        <taxon>Geodia</taxon>
    </lineage>
</organism>
<feature type="domain" description="Radical SAM core" evidence="11">
    <location>
        <begin position="13"/>
        <end position="249"/>
    </location>
</feature>
<keyword evidence="4" id="KW-0949">S-adenosyl-L-methionine</keyword>
<dbReference type="GO" id="GO:0005737">
    <property type="term" value="C:cytoplasm"/>
    <property type="evidence" value="ECO:0007669"/>
    <property type="project" value="InterPro"/>
</dbReference>
<dbReference type="Proteomes" id="UP001174909">
    <property type="component" value="Unassembled WGS sequence"/>
</dbReference>
<keyword evidence="3" id="KW-0349">Heme</keyword>
<proteinExistence type="inferred from homology"/>
<dbReference type="SFLD" id="SFLDG01082">
    <property type="entry name" value="B12-binding_domain_containing"/>
    <property type="match status" value="1"/>
</dbReference>
<gene>
    <name evidence="12" type="ORF">GBAR_LOCUS4416</name>
</gene>
<dbReference type="Pfam" id="PF06969">
    <property type="entry name" value="HemN_C"/>
    <property type="match status" value="1"/>
</dbReference>
<name>A0AA35WA83_GEOBA</name>
<dbReference type="PANTHER" id="PTHR13932">
    <property type="entry name" value="COPROPORPHYRINIGEN III OXIDASE"/>
    <property type="match status" value="1"/>
</dbReference>
<dbReference type="SFLD" id="SFLDF00562">
    <property type="entry name" value="HemN-like__clustered_with_heat"/>
    <property type="match status" value="1"/>
</dbReference>
<accession>A0AA35WA83</accession>
<evidence type="ECO:0000259" key="11">
    <source>
        <dbReference type="PROSITE" id="PS51918"/>
    </source>
</evidence>
<evidence type="ECO:0000256" key="10">
    <source>
        <dbReference type="ARBA" id="ARBA00045130"/>
    </source>
</evidence>
<dbReference type="InterPro" id="IPR004559">
    <property type="entry name" value="HemW-like"/>
</dbReference>
<keyword evidence="13" id="KW-1185">Reference proteome</keyword>
<dbReference type="InterPro" id="IPR010723">
    <property type="entry name" value="HemN_C"/>
</dbReference>
<dbReference type="GO" id="GO:0004109">
    <property type="term" value="F:coproporphyrinogen oxidase activity"/>
    <property type="evidence" value="ECO:0007669"/>
    <property type="project" value="InterPro"/>
</dbReference>
<keyword evidence="6" id="KW-0408">Iron</keyword>
<dbReference type="GO" id="GO:0046872">
    <property type="term" value="F:metal ion binding"/>
    <property type="evidence" value="ECO:0007669"/>
    <property type="project" value="UniProtKB-KW"/>
</dbReference>
<protein>
    <recommendedName>
        <fullName evidence="2">Radical S-adenosyl methionine domain-containing protein 1, mitochondrial</fullName>
    </recommendedName>
    <alternativeName>
        <fullName evidence="9">Putative heme chaperone</fullName>
    </alternativeName>
</protein>
<dbReference type="GO" id="GO:0051539">
    <property type="term" value="F:4 iron, 4 sulfur cluster binding"/>
    <property type="evidence" value="ECO:0007669"/>
    <property type="project" value="InterPro"/>
</dbReference>
<evidence type="ECO:0000256" key="3">
    <source>
        <dbReference type="ARBA" id="ARBA00022617"/>
    </source>
</evidence>
<dbReference type="SFLD" id="SFLDG01065">
    <property type="entry name" value="anaerobic_coproporphyrinogen-I"/>
    <property type="match status" value="1"/>
</dbReference>
<dbReference type="InterPro" id="IPR034505">
    <property type="entry name" value="Coproporphyrinogen-III_oxidase"/>
</dbReference>
<keyword evidence="8" id="KW-0143">Chaperone</keyword>
<evidence type="ECO:0000313" key="13">
    <source>
        <dbReference type="Proteomes" id="UP001174909"/>
    </source>
</evidence>
<evidence type="ECO:0000256" key="8">
    <source>
        <dbReference type="ARBA" id="ARBA00023186"/>
    </source>
</evidence>
<evidence type="ECO:0000256" key="2">
    <source>
        <dbReference type="ARBA" id="ARBA00014678"/>
    </source>
</evidence>
<dbReference type="Gene3D" id="3.20.20.70">
    <property type="entry name" value="Aldolase class I"/>
    <property type="match status" value="1"/>
</dbReference>
<dbReference type="EMBL" id="CASHTH010000636">
    <property type="protein sequence ID" value="CAI8005817.1"/>
    <property type="molecule type" value="Genomic_DNA"/>
</dbReference>
<dbReference type="NCBIfam" id="TIGR00539">
    <property type="entry name" value="hemN_rel"/>
    <property type="match status" value="1"/>
</dbReference>
<dbReference type="AlphaFoldDB" id="A0AA35WA83"/>
<evidence type="ECO:0000256" key="6">
    <source>
        <dbReference type="ARBA" id="ARBA00023004"/>
    </source>
</evidence>
<dbReference type="PROSITE" id="PS51918">
    <property type="entry name" value="RADICAL_SAM"/>
    <property type="match status" value="1"/>
</dbReference>
<dbReference type="CDD" id="cd01335">
    <property type="entry name" value="Radical_SAM"/>
    <property type="match status" value="1"/>
</dbReference>
<comment type="caution">
    <text evidence="12">The sequence shown here is derived from an EMBL/GenBank/DDBJ whole genome shotgun (WGS) entry which is preliminary data.</text>
</comment>
<dbReference type="SUPFAM" id="SSF102114">
    <property type="entry name" value="Radical SAM enzymes"/>
    <property type="match status" value="1"/>
</dbReference>
<comment type="similarity">
    <text evidence="1">Belongs to the anaerobic coproporphyrinogen-III oxidase family. HemW subfamily.</text>
</comment>
<dbReference type="InterPro" id="IPR006638">
    <property type="entry name" value="Elp3/MiaA/NifB-like_rSAM"/>
</dbReference>
<evidence type="ECO:0000256" key="5">
    <source>
        <dbReference type="ARBA" id="ARBA00022723"/>
    </source>
</evidence>
<dbReference type="PANTHER" id="PTHR13932:SF5">
    <property type="entry name" value="RADICAL S-ADENOSYL METHIONINE DOMAIN-CONTAINING PROTEIN 1, MITOCHONDRIAL"/>
    <property type="match status" value="1"/>
</dbReference>
<dbReference type="GO" id="GO:0006779">
    <property type="term" value="P:porphyrin-containing compound biosynthetic process"/>
    <property type="evidence" value="ECO:0007669"/>
    <property type="project" value="InterPro"/>
</dbReference>
<comment type="function">
    <text evidence="10">May be a heme chaperone, appears to bind heme. Homologous bacterial proteins do not have oxygen-independent coproporphyrinogen-III oxidase activity. Binds 1 [4Fe-4S] cluster. The cluster is coordinated with 3 cysteines and an exchangeable S-adenosyl-L-methionine.</text>
</comment>
<dbReference type="InterPro" id="IPR058240">
    <property type="entry name" value="rSAM_sf"/>
</dbReference>
<dbReference type="InterPro" id="IPR013785">
    <property type="entry name" value="Aldolase_TIM"/>
</dbReference>